<proteinExistence type="predicted"/>
<dbReference type="Gene3D" id="3.10.350.10">
    <property type="entry name" value="LysM domain"/>
    <property type="match status" value="1"/>
</dbReference>
<dbReference type="EMBL" id="JBALHR010000002">
    <property type="protein sequence ID" value="MEH7827474.1"/>
    <property type="molecule type" value="Genomic_DNA"/>
</dbReference>
<dbReference type="Pfam" id="PF04972">
    <property type="entry name" value="BON"/>
    <property type="match status" value="1"/>
</dbReference>
<dbReference type="PANTHER" id="PTHR34700:SF8">
    <property type="entry name" value="POTASSIUM BINDING PROTEIN KBP"/>
    <property type="match status" value="1"/>
</dbReference>
<name>A0ABU8BS01_9RHOB</name>
<evidence type="ECO:0000313" key="4">
    <source>
        <dbReference type="Proteomes" id="UP001431963"/>
    </source>
</evidence>
<reference evidence="3" key="1">
    <citation type="submission" date="2024-02" db="EMBL/GenBank/DDBJ databases">
        <title>Genome sequences of strain Gemmobacter sp. JM10B15.</title>
        <authorList>
            <person name="Zhang M."/>
        </authorList>
    </citation>
    <scope>NUCLEOTIDE SEQUENCE</scope>
    <source>
        <strain evidence="3">JM10B15</strain>
    </source>
</reference>
<dbReference type="SUPFAM" id="SSF54106">
    <property type="entry name" value="LysM domain"/>
    <property type="match status" value="1"/>
</dbReference>
<evidence type="ECO:0000259" key="1">
    <source>
        <dbReference type="PROSITE" id="PS50914"/>
    </source>
</evidence>
<sequence length="149" mass="15534">MGLWSFVKDAGSSLFGSKAEAAEAPEDAAAREAALKAEVEKLGLEAGDVQIAVEGDKVKITGTAPTAEAQEKVILAVGNVAGVAAVEADMPQGAEPVFYTVKKGDTLSAIAKATLGNANRYPEIFEANKPMLQHPDKIYPGQNLRIPAK</sequence>
<organism evidence="3 4">
    <name type="scientific">Gemmobacter denitrificans</name>
    <dbReference type="NCBI Taxonomy" id="3123040"/>
    <lineage>
        <taxon>Bacteria</taxon>
        <taxon>Pseudomonadati</taxon>
        <taxon>Pseudomonadota</taxon>
        <taxon>Alphaproteobacteria</taxon>
        <taxon>Rhodobacterales</taxon>
        <taxon>Paracoccaceae</taxon>
        <taxon>Gemmobacter</taxon>
    </lineage>
</organism>
<evidence type="ECO:0000313" key="3">
    <source>
        <dbReference type="EMBL" id="MEH7827474.1"/>
    </source>
</evidence>
<dbReference type="InterPro" id="IPR018392">
    <property type="entry name" value="LysM"/>
</dbReference>
<accession>A0ABU8BS01</accession>
<keyword evidence="4" id="KW-1185">Reference proteome</keyword>
<evidence type="ECO:0000259" key="2">
    <source>
        <dbReference type="PROSITE" id="PS51782"/>
    </source>
</evidence>
<dbReference type="PROSITE" id="PS50914">
    <property type="entry name" value="BON"/>
    <property type="match status" value="1"/>
</dbReference>
<dbReference type="NCBIfam" id="NF008399">
    <property type="entry name" value="PRK11198.1"/>
    <property type="match status" value="1"/>
</dbReference>
<dbReference type="PANTHER" id="PTHR34700">
    <property type="entry name" value="POTASSIUM BINDING PROTEIN KBP"/>
    <property type="match status" value="1"/>
</dbReference>
<dbReference type="SMART" id="SM00257">
    <property type="entry name" value="LysM"/>
    <property type="match status" value="1"/>
</dbReference>
<dbReference type="InterPro" id="IPR036779">
    <property type="entry name" value="LysM_dom_sf"/>
</dbReference>
<dbReference type="Proteomes" id="UP001431963">
    <property type="component" value="Unassembled WGS sequence"/>
</dbReference>
<feature type="domain" description="BON" evidence="1">
    <location>
        <begin position="26"/>
        <end position="94"/>
    </location>
</feature>
<comment type="caution">
    <text evidence="3">The sequence shown here is derived from an EMBL/GenBank/DDBJ whole genome shotgun (WGS) entry which is preliminary data.</text>
</comment>
<dbReference type="Pfam" id="PF01476">
    <property type="entry name" value="LysM"/>
    <property type="match status" value="1"/>
</dbReference>
<protein>
    <submittedName>
        <fullName evidence="3">Peptidoglycan-binding protein LysM</fullName>
    </submittedName>
</protein>
<dbReference type="CDD" id="cd00118">
    <property type="entry name" value="LysM"/>
    <property type="match status" value="1"/>
</dbReference>
<dbReference type="PROSITE" id="PS51782">
    <property type="entry name" value="LYSM"/>
    <property type="match status" value="1"/>
</dbReference>
<dbReference type="InterPro" id="IPR007055">
    <property type="entry name" value="BON_dom"/>
</dbReference>
<dbReference type="RefSeq" id="WP_335420384.1">
    <property type="nucleotide sequence ID" value="NZ_JBALHR010000002.1"/>
</dbReference>
<gene>
    <name evidence="3" type="primary">lysM</name>
    <name evidence="3" type="ORF">V6590_04870</name>
</gene>
<feature type="domain" description="LysM" evidence="2">
    <location>
        <begin position="97"/>
        <end position="146"/>
    </location>
</feature>
<dbReference type="InterPro" id="IPR052196">
    <property type="entry name" value="Bact_Kbp"/>
</dbReference>